<dbReference type="EMBL" id="JBBCAQ010000003">
    <property type="protein sequence ID" value="KAK7604966.1"/>
    <property type="molecule type" value="Genomic_DNA"/>
</dbReference>
<keyword evidence="1" id="KW-0175">Coiled coil</keyword>
<feature type="compositionally biased region" description="Low complexity" evidence="2">
    <location>
        <begin position="119"/>
        <end position="130"/>
    </location>
</feature>
<feature type="region of interest" description="Disordered" evidence="2">
    <location>
        <begin position="1"/>
        <end position="36"/>
    </location>
</feature>
<feature type="compositionally biased region" description="Polar residues" evidence="2">
    <location>
        <begin position="13"/>
        <end position="34"/>
    </location>
</feature>
<comment type="caution">
    <text evidence="3">The sequence shown here is derived from an EMBL/GenBank/DDBJ whole genome shotgun (WGS) entry which is preliminary data.</text>
</comment>
<sequence>MMDRHPNKRLRLSGSTKTPFNEPYHSSVSTNKYSTTDDDELWGGDLAVDDDLIQEIETQGYSQYQSNVKNLRLELGNKEKQYRAHLNEKDAIIDDLKKQLTGKQSEIDFQKIEKLSQSCKTPKSTSPKTPNTFRRPQNLNYSFHERKLSDSEKGIHIRQTITMLAKIVQIEPLVASMIIESDRTPVSNCPCNVSEKVLSMSSLFNSSLRLNSPKSPKPSTSRRDEKMDIDEHCEVDSSKKKSFVFDVVELAHDIIQEVTVREKSYKYEGVFSSILYLYSILCNGDVNLYEKHSLTSTSHNVQWLCNKSDSRFCECLLMLEQLTVDVMLCCVDLHNSSEVPAERSQTKSLLSRCDCIFQQFRWQDTDFDLHISTCRGDYRKLLQFICDIVDDEFTKKFVTQELESTSISQKYELASDTRHKFINSMLYVFTEDRL</sequence>
<name>A0AAN9TXH0_9HEMI</name>
<organism evidence="3 4">
    <name type="scientific">Parthenolecanium corni</name>
    <dbReference type="NCBI Taxonomy" id="536013"/>
    <lineage>
        <taxon>Eukaryota</taxon>
        <taxon>Metazoa</taxon>
        <taxon>Ecdysozoa</taxon>
        <taxon>Arthropoda</taxon>
        <taxon>Hexapoda</taxon>
        <taxon>Insecta</taxon>
        <taxon>Pterygota</taxon>
        <taxon>Neoptera</taxon>
        <taxon>Paraneoptera</taxon>
        <taxon>Hemiptera</taxon>
        <taxon>Sternorrhyncha</taxon>
        <taxon>Coccoidea</taxon>
        <taxon>Coccidae</taxon>
        <taxon>Parthenolecanium</taxon>
    </lineage>
</organism>
<proteinExistence type="predicted"/>
<evidence type="ECO:0000313" key="4">
    <source>
        <dbReference type="Proteomes" id="UP001367676"/>
    </source>
</evidence>
<protein>
    <submittedName>
        <fullName evidence="3">Uncharacterized protein</fullName>
    </submittedName>
</protein>
<evidence type="ECO:0000313" key="3">
    <source>
        <dbReference type="EMBL" id="KAK7604966.1"/>
    </source>
</evidence>
<feature type="coiled-coil region" evidence="1">
    <location>
        <begin position="61"/>
        <end position="113"/>
    </location>
</feature>
<accession>A0AAN9TXH0</accession>
<keyword evidence="4" id="KW-1185">Reference proteome</keyword>
<feature type="region of interest" description="Disordered" evidence="2">
    <location>
        <begin position="119"/>
        <end position="138"/>
    </location>
</feature>
<reference evidence="3 4" key="1">
    <citation type="submission" date="2024-03" db="EMBL/GenBank/DDBJ databases">
        <title>Adaptation during the transition from Ophiocordyceps entomopathogen to insect associate is accompanied by gene loss and intensified selection.</title>
        <authorList>
            <person name="Ward C.M."/>
            <person name="Onetto C.A."/>
            <person name="Borneman A.R."/>
        </authorList>
    </citation>
    <scope>NUCLEOTIDE SEQUENCE [LARGE SCALE GENOMIC DNA]</scope>
    <source>
        <strain evidence="3">AWRI1</strain>
        <tissue evidence="3">Single Adult Female</tissue>
    </source>
</reference>
<dbReference type="Proteomes" id="UP001367676">
    <property type="component" value="Unassembled WGS sequence"/>
</dbReference>
<gene>
    <name evidence="3" type="ORF">V9T40_006152</name>
</gene>
<feature type="compositionally biased region" description="Basic residues" evidence="2">
    <location>
        <begin position="1"/>
        <end position="11"/>
    </location>
</feature>
<evidence type="ECO:0000256" key="1">
    <source>
        <dbReference type="SAM" id="Coils"/>
    </source>
</evidence>
<dbReference type="AlphaFoldDB" id="A0AAN9TXH0"/>
<evidence type="ECO:0000256" key="2">
    <source>
        <dbReference type="SAM" id="MobiDB-lite"/>
    </source>
</evidence>